<organism evidence="1 2">
    <name type="scientific">Castor canadensis</name>
    <name type="common">American beaver</name>
    <dbReference type="NCBI Taxonomy" id="51338"/>
    <lineage>
        <taxon>Eukaryota</taxon>
        <taxon>Metazoa</taxon>
        <taxon>Chordata</taxon>
        <taxon>Craniata</taxon>
        <taxon>Vertebrata</taxon>
        <taxon>Euteleostomi</taxon>
        <taxon>Mammalia</taxon>
        <taxon>Eutheria</taxon>
        <taxon>Euarchontoglires</taxon>
        <taxon>Glires</taxon>
        <taxon>Rodentia</taxon>
        <taxon>Castorimorpha</taxon>
        <taxon>Castoridae</taxon>
        <taxon>Castor</taxon>
    </lineage>
</organism>
<evidence type="ECO:0000313" key="2">
    <source>
        <dbReference type="RefSeq" id="XP_073937128.1"/>
    </source>
</evidence>
<dbReference type="Proteomes" id="UP001732720">
    <property type="component" value="Chromosome 1"/>
</dbReference>
<sequence>MDTKQPDAHLAAEEEAKRLEELQKQAAQERMEQFEKAHERGFQAMKKIHLAQNQEKLMKELKQLQQEDLARKRQTVAQMPPQLVELPYKRSEIKDDWQRELEFAFEDMYNADRKVKGNLILHLEPEPLPTVTDQIQDEDLDLSMEQENKVVESDTLTIESGPLSSEDKPLSCQTDFGREQEVNETPPGMTVAQSSVLLHPQEEAVRVRTSARQKQIMEIEEQKQKQLELLEQIEQQKLRLETDCFRAQLEEEKRKNIQQTKVGTALASCTVISDEDGHRQMIRNYQQQLLQQNRLHKQSVETARKRLLEYQTILKGRYPSMSATSLISDSVISILPQKSEKRTAISEHWNQSQRLKLSLNMQPIQICKLEQDHIQVPGQNHFPQRQIKTTEIVRTSDVLANIESQEYLRQFSKTETQQRDYKLVPKDSHKLSGALSYDQPQVLQGAREIPETLRVPTFQALESQQILSDDSENISSKLTEPSSFLPLASEHSFTFLPVKVESGKTQEPLSIINKSTVSIGHSAISQIHDHPLTSSETIAAQQGHLKALQEQLELQKSILQARQEQLLLYNYKEFMQPRRKLLIFQ</sequence>
<dbReference type="RefSeq" id="XP_073937128.1">
    <property type="nucleotide sequence ID" value="XM_074081027.1"/>
</dbReference>
<gene>
    <name evidence="2" type="primary">LOC109679205</name>
</gene>
<proteinExistence type="predicted"/>
<accession>A0AC58N639</accession>
<reference evidence="2" key="1">
    <citation type="submission" date="2025-08" db="UniProtKB">
        <authorList>
            <consortium name="RefSeq"/>
        </authorList>
    </citation>
    <scope>IDENTIFICATION</scope>
</reference>
<keyword evidence="1" id="KW-1185">Reference proteome</keyword>
<name>A0AC58N639_CASCN</name>
<protein>
    <submittedName>
        <fullName evidence="2">Centrosomal protein of 295 kDa-like isoform X1</fullName>
    </submittedName>
</protein>
<evidence type="ECO:0000313" key="1">
    <source>
        <dbReference type="Proteomes" id="UP001732720"/>
    </source>
</evidence>